<evidence type="ECO:0000313" key="8">
    <source>
        <dbReference type="Proteomes" id="UP000186406"/>
    </source>
</evidence>
<evidence type="ECO:0000256" key="3">
    <source>
        <dbReference type="ARBA" id="ARBA00023049"/>
    </source>
</evidence>
<gene>
    <name evidence="7" type="ORF">SAMN02745172_00151</name>
</gene>
<dbReference type="OrthoDB" id="9811314at2"/>
<dbReference type="Gene3D" id="3.30.830.10">
    <property type="entry name" value="Metalloenzyme, LuxS/M16 peptidase-like"/>
    <property type="match status" value="2"/>
</dbReference>
<reference evidence="7 8" key="1">
    <citation type="submission" date="2016-12" db="EMBL/GenBank/DDBJ databases">
        <authorList>
            <person name="Song W.-J."/>
            <person name="Kurnit D.M."/>
        </authorList>
    </citation>
    <scope>NUCLEOTIDE SEQUENCE [LARGE SCALE GENOMIC DNA]</scope>
    <source>
        <strain evidence="7 8">DSM 19599</strain>
    </source>
</reference>
<dbReference type="InterPro" id="IPR011765">
    <property type="entry name" value="Pept_M16_N"/>
</dbReference>
<proteinExistence type="inferred from homology"/>
<keyword evidence="3" id="KW-0378">Hydrolase</keyword>
<dbReference type="GO" id="GO:0004222">
    <property type="term" value="F:metalloendopeptidase activity"/>
    <property type="evidence" value="ECO:0007669"/>
    <property type="project" value="InterPro"/>
</dbReference>
<comment type="cofactor">
    <cofactor evidence="1">
        <name>Zn(2+)</name>
        <dbReference type="ChEBI" id="CHEBI:29105"/>
    </cofactor>
</comment>
<dbReference type="InterPro" id="IPR050361">
    <property type="entry name" value="MPP/UQCRC_Complex"/>
</dbReference>
<sequence length="429" mass="46467">MAVTVSHLANGLTVVTEEMPHIESAALGVWVGAGSRSEDEREHGISHLLEHMAFKGTRRRSAQAIAEEIEAVGGELNAATSVENTCYYARLLGDDVPLAIDILSDILNESLFDRSELKREQNVILQEIGAAYDTPEDHVFDLFQEAAWPSQPLGRPIMGTPESVKSFTSRDIADYLGTHYRGPASVLAAAGGVRHDEIVRLAEERFSGFSKESAPVATGARYRGGDRREVRDTMEAQFALGFEGRAYGSPDYFAAQMLAAVLGGGMASRLFQEIRERRGLCYSIYGFHWGFSDTGLIGFHAATGGSELGELAGVLVEELARSIDDIGEAELARAKAQMRASLLMAQESAASRASQLARQILIHRRPLPVREIVAKIDAVDVRDLRRLAGEIFTGSAPTLSAIGPVEGLDPVEALVERLGARQHAHHVPA</sequence>
<dbReference type="RefSeq" id="WP_073625311.1">
    <property type="nucleotide sequence ID" value="NZ_FRXO01000001.1"/>
</dbReference>
<dbReference type="InterPro" id="IPR001431">
    <property type="entry name" value="Pept_M16_Zn_BS"/>
</dbReference>
<keyword evidence="8" id="KW-1185">Reference proteome</keyword>
<dbReference type="PROSITE" id="PS00143">
    <property type="entry name" value="INSULINASE"/>
    <property type="match status" value="1"/>
</dbReference>
<keyword evidence="3" id="KW-0645">Protease</keyword>
<dbReference type="InterPro" id="IPR007863">
    <property type="entry name" value="Peptidase_M16_C"/>
</dbReference>
<evidence type="ECO:0000256" key="1">
    <source>
        <dbReference type="ARBA" id="ARBA00001947"/>
    </source>
</evidence>
<evidence type="ECO:0000313" key="7">
    <source>
        <dbReference type="EMBL" id="SHO60032.1"/>
    </source>
</evidence>
<evidence type="ECO:0000259" key="5">
    <source>
        <dbReference type="Pfam" id="PF00675"/>
    </source>
</evidence>
<dbReference type="Proteomes" id="UP000186406">
    <property type="component" value="Unassembled WGS sequence"/>
</dbReference>
<evidence type="ECO:0000256" key="2">
    <source>
        <dbReference type="ARBA" id="ARBA00007261"/>
    </source>
</evidence>
<dbReference type="PANTHER" id="PTHR11851">
    <property type="entry name" value="METALLOPROTEASE"/>
    <property type="match status" value="1"/>
</dbReference>
<name>A0A1M7Z5D7_9HYPH</name>
<dbReference type="GO" id="GO:0046872">
    <property type="term" value="F:metal ion binding"/>
    <property type="evidence" value="ECO:0007669"/>
    <property type="project" value="InterPro"/>
</dbReference>
<dbReference type="Pfam" id="PF05193">
    <property type="entry name" value="Peptidase_M16_C"/>
    <property type="match status" value="1"/>
</dbReference>
<accession>A0A1M7Z5D7</accession>
<evidence type="ECO:0000259" key="6">
    <source>
        <dbReference type="Pfam" id="PF05193"/>
    </source>
</evidence>
<dbReference type="FunFam" id="3.30.830.10:FF:000008">
    <property type="entry name" value="Mitochondrial-processing peptidase subunit beta"/>
    <property type="match status" value="1"/>
</dbReference>
<comment type="similarity">
    <text evidence="2 4">Belongs to the peptidase M16 family.</text>
</comment>
<evidence type="ECO:0000256" key="4">
    <source>
        <dbReference type="RuleBase" id="RU004447"/>
    </source>
</evidence>
<protein>
    <submittedName>
        <fullName evidence="7">Predicted Zn-dependent peptidase</fullName>
    </submittedName>
</protein>
<dbReference type="Pfam" id="PF00675">
    <property type="entry name" value="Peptidase_M16"/>
    <property type="match status" value="1"/>
</dbReference>
<dbReference type="InterPro" id="IPR011249">
    <property type="entry name" value="Metalloenz_LuxS/M16"/>
</dbReference>
<dbReference type="AlphaFoldDB" id="A0A1M7Z5D7"/>
<feature type="domain" description="Peptidase M16 N-terminal" evidence="5">
    <location>
        <begin position="14"/>
        <end position="160"/>
    </location>
</feature>
<dbReference type="PANTHER" id="PTHR11851:SF49">
    <property type="entry name" value="MITOCHONDRIAL-PROCESSING PEPTIDASE SUBUNIT ALPHA"/>
    <property type="match status" value="1"/>
</dbReference>
<dbReference type="STRING" id="1123029.SAMN02745172_00151"/>
<dbReference type="EMBL" id="FRXO01000001">
    <property type="protein sequence ID" value="SHO60032.1"/>
    <property type="molecule type" value="Genomic_DNA"/>
</dbReference>
<dbReference type="SUPFAM" id="SSF63411">
    <property type="entry name" value="LuxS/MPP-like metallohydrolase"/>
    <property type="match status" value="2"/>
</dbReference>
<dbReference type="GO" id="GO:0006508">
    <property type="term" value="P:proteolysis"/>
    <property type="evidence" value="ECO:0007669"/>
    <property type="project" value="InterPro"/>
</dbReference>
<organism evidence="7 8">
    <name type="scientific">Pseudoxanthobacter soli DSM 19599</name>
    <dbReference type="NCBI Taxonomy" id="1123029"/>
    <lineage>
        <taxon>Bacteria</taxon>
        <taxon>Pseudomonadati</taxon>
        <taxon>Pseudomonadota</taxon>
        <taxon>Alphaproteobacteria</taxon>
        <taxon>Hyphomicrobiales</taxon>
        <taxon>Segnochrobactraceae</taxon>
        <taxon>Pseudoxanthobacter</taxon>
    </lineage>
</organism>
<keyword evidence="3" id="KW-0482">Metalloprotease</keyword>
<feature type="domain" description="Peptidase M16 C-terminal" evidence="6">
    <location>
        <begin position="166"/>
        <end position="338"/>
    </location>
</feature>